<accession>A0A6N7SB60</accession>
<dbReference type="Proteomes" id="UP000480929">
    <property type="component" value="Unassembled WGS sequence"/>
</dbReference>
<protein>
    <submittedName>
        <fullName evidence="2">DUF4872 domain-containing protein</fullName>
    </submittedName>
</protein>
<organism evidence="2 4">
    <name type="scientific">Holdemania massiliensis</name>
    <dbReference type="NCBI Taxonomy" id="1468449"/>
    <lineage>
        <taxon>Bacteria</taxon>
        <taxon>Bacillati</taxon>
        <taxon>Bacillota</taxon>
        <taxon>Erysipelotrichia</taxon>
        <taxon>Erysipelotrichales</taxon>
        <taxon>Erysipelotrichaceae</taxon>
        <taxon>Holdemania</taxon>
    </lineage>
</organism>
<evidence type="ECO:0000313" key="5">
    <source>
        <dbReference type="Proteomes" id="UP000480929"/>
    </source>
</evidence>
<keyword evidence="5" id="KW-1185">Reference proteome</keyword>
<dbReference type="RefSeq" id="WP_154240383.1">
    <property type="nucleotide sequence ID" value="NZ_CALJPI010000257.1"/>
</dbReference>
<dbReference type="EMBL" id="WKPJ01000040">
    <property type="protein sequence ID" value="MSA90989.1"/>
    <property type="molecule type" value="Genomic_DNA"/>
</dbReference>
<reference evidence="4 5" key="1">
    <citation type="journal article" date="2019" name="Nat. Med.">
        <title>A library of human gut bacterial isolates paired with longitudinal multiomics data enables mechanistic microbiome research.</title>
        <authorList>
            <person name="Poyet M."/>
            <person name="Groussin M."/>
            <person name="Gibbons S.M."/>
            <person name="Avila-Pacheco J."/>
            <person name="Jiang X."/>
            <person name="Kearney S.M."/>
            <person name="Perrotta A.R."/>
            <person name="Berdy B."/>
            <person name="Zhao S."/>
            <person name="Lieberman T.D."/>
            <person name="Swanson P.K."/>
            <person name="Smith M."/>
            <person name="Roesemann S."/>
            <person name="Alexander J.E."/>
            <person name="Rich S.A."/>
            <person name="Livny J."/>
            <person name="Vlamakis H."/>
            <person name="Clish C."/>
            <person name="Bullock K."/>
            <person name="Deik A."/>
            <person name="Scott J."/>
            <person name="Pierce K.A."/>
            <person name="Xavier R.J."/>
            <person name="Alm E.J."/>
        </authorList>
    </citation>
    <scope>NUCLEOTIDE SEQUENCE [LARGE SCALE GENOMIC DNA]</scope>
    <source>
        <strain evidence="2 4">BIOML-A4</strain>
        <strain evidence="3 5">BIOML-A5</strain>
    </source>
</reference>
<evidence type="ECO:0000313" key="2">
    <source>
        <dbReference type="EMBL" id="MSA90989.1"/>
    </source>
</evidence>
<comment type="caution">
    <text evidence="2">The sequence shown here is derived from an EMBL/GenBank/DDBJ whole genome shotgun (WGS) entry which is preliminary data.</text>
</comment>
<dbReference type="Pfam" id="PF16169">
    <property type="entry name" value="DUF4872"/>
    <property type="match status" value="1"/>
</dbReference>
<dbReference type="OrthoDB" id="4075615at2"/>
<feature type="domain" description="DUF4872" evidence="1">
    <location>
        <begin position="58"/>
        <end position="230"/>
    </location>
</feature>
<dbReference type="InterPro" id="IPR032369">
    <property type="entry name" value="DUF4872"/>
</dbReference>
<dbReference type="Proteomes" id="UP000433575">
    <property type="component" value="Unassembled WGS sequence"/>
</dbReference>
<dbReference type="AlphaFoldDB" id="A0A6N7SB60"/>
<name>A0A6N7SB60_9FIRM</name>
<evidence type="ECO:0000313" key="4">
    <source>
        <dbReference type="Proteomes" id="UP000433575"/>
    </source>
</evidence>
<gene>
    <name evidence="3" type="ORF">GKD88_16650</name>
    <name evidence="2" type="ORF">GKE08_16770</name>
</gene>
<evidence type="ECO:0000313" key="3">
    <source>
        <dbReference type="EMBL" id="MSC34760.1"/>
    </source>
</evidence>
<evidence type="ECO:0000259" key="1">
    <source>
        <dbReference type="Pfam" id="PF16169"/>
    </source>
</evidence>
<dbReference type="EMBL" id="WKPI01000043">
    <property type="protein sequence ID" value="MSC34760.1"/>
    <property type="molecule type" value="Genomic_DNA"/>
</dbReference>
<proteinExistence type="predicted"/>
<sequence length="242" mass="27293">MKKIIENFQPLGGHAIVLFGYDDEQGVFYVSDRDHSTHPIRTPKGMIADNYHLVSYEQMKTARASSSRPFPANNKYLTFDFTNFHGINKICLLSAITAVCNKMLNPAAKLKGIYGIDKFSKEILKWTSFENTKMRVAGITNYFQISADGGTGGGIFRKMYGNFLIEAAELLDYSRIRVIGRQFLTLSDQWDNVADDMWKLSQSGQSELLNQISKKTIGLHDTEFELLSKLAQECAIGLLELQ</sequence>